<dbReference type="Proteomes" id="UP001597399">
    <property type="component" value="Unassembled WGS sequence"/>
</dbReference>
<dbReference type="EMBL" id="JBHUMQ010000017">
    <property type="protein sequence ID" value="MFD2693558.1"/>
    <property type="molecule type" value="Genomic_DNA"/>
</dbReference>
<organism evidence="1 2">
    <name type="scientific">Sporolactobacillus shoreicorticis</name>
    <dbReference type="NCBI Taxonomy" id="1923877"/>
    <lineage>
        <taxon>Bacteria</taxon>
        <taxon>Bacillati</taxon>
        <taxon>Bacillota</taxon>
        <taxon>Bacilli</taxon>
        <taxon>Bacillales</taxon>
        <taxon>Sporolactobacillaceae</taxon>
        <taxon>Sporolactobacillus</taxon>
    </lineage>
</organism>
<sequence>MKRTSVNWREGSWSNEPEHVTIERGILTVKARQGSDYWAHTFYNFRHQDGHALLKEWYPSEAIEVSFSLNTFNNLYDQAGVMIWLNDHQWVKSGIEMNDGVPHLGAVVTNKNSDWSLAPVPDWKNKGVVTVRASFFNHALILRARAGEEEWRTVRVCPFDTDKKIYAGPFLCAPKSSDFVVHFTNWFRTAPDEDLHRQPQ</sequence>
<gene>
    <name evidence="1" type="ORF">ACFSUE_07950</name>
</gene>
<dbReference type="PANTHER" id="PTHR35332:SF2">
    <property type="entry name" value="REGULATION OF ENOLASE PROTEIN 1"/>
    <property type="match status" value="1"/>
</dbReference>
<dbReference type="InterPro" id="IPR009784">
    <property type="entry name" value="DUF1349"/>
</dbReference>
<dbReference type="Pfam" id="PF07081">
    <property type="entry name" value="DUF1349"/>
    <property type="match status" value="1"/>
</dbReference>
<proteinExistence type="predicted"/>
<name>A0ABW5S1Z7_9BACL</name>
<dbReference type="SUPFAM" id="SSF49899">
    <property type="entry name" value="Concanavalin A-like lectins/glucanases"/>
    <property type="match status" value="1"/>
</dbReference>
<reference evidence="2" key="1">
    <citation type="journal article" date="2019" name="Int. J. Syst. Evol. Microbiol.">
        <title>The Global Catalogue of Microorganisms (GCM) 10K type strain sequencing project: providing services to taxonomists for standard genome sequencing and annotation.</title>
        <authorList>
            <consortium name="The Broad Institute Genomics Platform"/>
            <consortium name="The Broad Institute Genome Sequencing Center for Infectious Disease"/>
            <person name="Wu L."/>
            <person name="Ma J."/>
        </authorList>
    </citation>
    <scope>NUCLEOTIDE SEQUENCE [LARGE SCALE GENOMIC DNA]</scope>
    <source>
        <strain evidence="2">TISTR 2466</strain>
    </source>
</reference>
<evidence type="ECO:0000313" key="1">
    <source>
        <dbReference type="EMBL" id="MFD2693558.1"/>
    </source>
</evidence>
<dbReference type="InterPro" id="IPR013320">
    <property type="entry name" value="ConA-like_dom_sf"/>
</dbReference>
<protein>
    <submittedName>
        <fullName evidence="1">DUF1349 domain-containing protein</fullName>
    </submittedName>
</protein>
<evidence type="ECO:0000313" key="2">
    <source>
        <dbReference type="Proteomes" id="UP001597399"/>
    </source>
</evidence>
<keyword evidence="2" id="KW-1185">Reference proteome</keyword>
<dbReference type="Gene3D" id="2.60.120.200">
    <property type="match status" value="1"/>
</dbReference>
<dbReference type="PANTHER" id="PTHR35332">
    <property type="entry name" value="REGULATION OF ENOLASE PROTEIN 1"/>
    <property type="match status" value="1"/>
</dbReference>
<comment type="caution">
    <text evidence="1">The sequence shown here is derived from an EMBL/GenBank/DDBJ whole genome shotgun (WGS) entry which is preliminary data.</text>
</comment>
<accession>A0ABW5S1Z7</accession>
<dbReference type="RefSeq" id="WP_253060517.1">
    <property type="nucleotide sequence ID" value="NZ_JAMXWM010000005.1"/>
</dbReference>